<dbReference type="GO" id="GO:0006099">
    <property type="term" value="P:tricarboxylic acid cycle"/>
    <property type="evidence" value="ECO:0007669"/>
    <property type="project" value="TreeGrafter"/>
</dbReference>
<feature type="domain" description="CoA-binding" evidence="2">
    <location>
        <begin position="40"/>
        <end position="128"/>
    </location>
</feature>
<dbReference type="Pfam" id="PF00549">
    <property type="entry name" value="Ligase_CoA"/>
    <property type="match status" value="1"/>
</dbReference>
<dbReference type="GO" id="GO:0004776">
    <property type="term" value="F:succinate-CoA ligase (GDP-forming) activity"/>
    <property type="evidence" value="ECO:0007669"/>
    <property type="project" value="TreeGrafter"/>
</dbReference>
<dbReference type="Gene3D" id="3.40.50.261">
    <property type="entry name" value="Succinyl-CoA synthetase domains"/>
    <property type="match status" value="2"/>
</dbReference>
<dbReference type="AlphaFoldDB" id="A0A8H5L7H3"/>
<reference evidence="3 4" key="1">
    <citation type="submission" date="2020-05" db="EMBL/GenBank/DDBJ databases">
        <title>Identification and distribution of gene clusters putatively required for synthesis of sphingolipid metabolism inhibitors in phylogenetically diverse species of the filamentous fungus Fusarium.</title>
        <authorList>
            <person name="Kim H.-S."/>
            <person name="Busman M."/>
            <person name="Brown D.W."/>
            <person name="Divon H."/>
            <person name="Uhlig S."/>
            <person name="Proctor R.H."/>
        </authorList>
    </citation>
    <scope>NUCLEOTIDE SEQUENCE [LARGE SCALE GENOMIC DNA]</scope>
    <source>
        <strain evidence="3 4">NRRL 36939</strain>
    </source>
</reference>
<gene>
    <name evidence="3" type="ORF">FPCIR_8040</name>
</gene>
<accession>A0A8H5L7H3</accession>
<dbReference type="InterPro" id="IPR003781">
    <property type="entry name" value="CoA-bd"/>
</dbReference>
<dbReference type="Gene3D" id="3.40.50.720">
    <property type="entry name" value="NAD(P)-binding Rossmann-like Domain"/>
    <property type="match status" value="1"/>
</dbReference>
<name>A0A8H5L7H3_9HYPO</name>
<evidence type="ECO:0000259" key="2">
    <source>
        <dbReference type="SMART" id="SM00881"/>
    </source>
</evidence>
<evidence type="ECO:0000313" key="4">
    <source>
        <dbReference type="Proteomes" id="UP000546213"/>
    </source>
</evidence>
<dbReference type="PRINTS" id="PR01798">
    <property type="entry name" value="SCOASYNTHASE"/>
</dbReference>
<dbReference type="EMBL" id="JAAOAS010000198">
    <property type="protein sequence ID" value="KAF5586189.1"/>
    <property type="molecule type" value="Genomic_DNA"/>
</dbReference>
<dbReference type="SUPFAM" id="SSF52210">
    <property type="entry name" value="Succinyl-CoA synthetase domains"/>
    <property type="match status" value="1"/>
</dbReference>
<dbReference type="PANTHER" id="PTHR11117">
    <property type="entry name" value="SUCCINYL-COA LIGASE SUBUNIT ALPHA"/>
    <property type="match status" value="1"/>
</dbReference>
<dbReference type="SUPFAM" id="SSF51735">
    <property type="entry name" value="NAD(P)-binding Rossmann-fold domains"/>
    <property type="match status" value="1"/>
</dbReference>
<comment type="caution">
    <text evidence="3">The sequence shown here is derived from an EMBL/GenBank/DDBJ whole genome shotgun (WGS) entry which is preliminary data.</text>
</comment>
<dbReference type="InterPro" id="IPR017440">
    <property type="entry name" value="Cit_synth/succinyl-CoA_lig_AS"/>
</dbReference>
<dbReference type="GO" id="GO:0009361">
    <property type="term" value="C:succinate-CoA ligase complex (ADP-forming)"/>
    <property type="evidence" value="ECO:0007669"/>
    <property type="project" value="TreeGrafter"/>
</dbReference>
<dbReference type="InterPro" id="IPR033847">
    <property type="entry name" value="Citrt_syn/SCS-alpha_CS"/>
</dbReference>
<keyword evidence="1" id="KW-0547">Nucleotide-binding</keyword>
<dbReference type="OrthoDB" id="1664372at2759"/>
<dbReference type="PANTHER" id="PTHR11117:SF6">
    <property type="entry name" value="SYNTHETASE SUBUNIT ALPHA, PUTATIVE (AFU_ORTHOLOGUE AFUA_1G10830)-RELATED"/>
    <property type="match status" value="1"/>
</dbReference>
<dbReference type="GO" id="GO:0005739">
    <property type="term" value="C:mitochondrion"/>
    <property type="evidence" value="ECO:0007669"/>
    <property type="project" value="TreeGrafter"/>
</dbReference>
<evidence type="ECO:0000313" key="3">
    <source>
        <dbReference type="EMBL" id="KAF5586189.1"/>
    </source>
</evidence>
<organism evidence="3 4">
    <name type="scientific">Fusarium pseudocircinatum</name>
    <dbReference type="NCBI Taxonomy" id="56676"/>
    <lineage>
        <taxon>Eukaryota</taxon>
        <taxon>Fungi</taxon>
        <taxon>Dikarya</taxon>
        <taxon>Ascomycota</taxon>
        <taxon>Pezizomycotina</taxon>
        <taxon>Sordariomycetes</taxon>
        <taxon>Hypocreomycetidae</taxon>
        <taxon>Hypocreales</taxon>
        <taxon>Nectriaceae</taxon>
        <taxon>Fusarium</taxon>
        <taxon>Fusarium fujikuroi species complex</taxon>
    </lineage>
</organism>
<dbReference type="Pfam" id="PF02629">
    <property type="entry name" value="CoA_binding"/>
    <property type="match status" value="1"/>
</dbReference>
<evidence type="ECO:0000256" key="1">
    <source>
        <dbReference type="ARBA" id="ARBA00022741"/>
    </source>
</evidence>
<dbReference type="SMART" id="SM00881">
    <property type="entry name" value="CoA_binding"/>
    <property type="match status" value="1"/>
</dbReference>
<dbReference type="PROSITE" id="PS01216">
    <property type="entry name" value="SUCCINYL_COA_LIG_1"/>
    <property type="match status" value="1"/>
</dbReference>
<dbReference type="Proteomes" id="UP000546213">
    <property type="component" value="Unassembled WGS sequence"/>
</dbReference>
<dbReference type="InterPro" id="IPR005811">
    <property type="entry name" value="SUCC_ACL_C"/>
</dbReference>
<dbReference type="GO" id="GO:0000166">
    <property type="term" value="F:nucleotide binding"/>
    <property type="evidence" value="ECO:0007669"/>
    <property type="project" value="UniProtKB-KW"/>
</dbReference>
<proteinExistence type="predicted"/>
<protein>
    <submittedName>
        <fullName evidence="3">Succinyl synthetase alpha subunit</fullName>
    </submittedName>
</protein>
<dbReference type="InterPro" id="IPR016102">
    <property type="entry name" value="Succinyl-CoA_synth-like"/>
</dbReference>
<dbReference type="GO" id="GO:0004775">
    <property type="term" value="F:succinate-CoA ligase (ADP-forming) activity"/>
    <property type="evidence" value="ECO:0007669"/>
    <property type="project" value="TreeGrafter"/>
</dbReference>
<sequence>MATRPTLANASRLSRALLSCRSTKYLSTSAPRHQNYDATIENLNIGKDTRVIYQDTIAYGTNVVGGVSPGKGGQEHLGLPVFNTVKEAMEQVKPHATSVFVPAQFAAAAVIEAIEAEVPLVVTVAEHIPVHDMMRVHGVLKTQSKTRLVGPNCPGIIAPEQCRIGIMPHKQYKRGTIGIVSKSGTLSYEAVGSTSNAGLGQSLVVGMGGDMLPGMSRDLDYICLMNEASQQKDSTDIHAIGTTLVDALKLFFDHPGTEGIIVIGEIGGEAELRAAEAIKEYRRITRHPKPIIAMVAGKTAPEGRTMGHAGALLQSGDISAEAKAKALADSGAIVVPHPGVMGPVMKDLLSSYTNRIHNGLGPLGPEISFSNPTTELRE</sequence>
<dbReference type="InterPro" id="IPR036291">
    <property type="entry name" value="NAD(P)-bd_dom_sf"/>
</dbReference>
<keyword evidence="4" id="KW-1185">Reference proteome</keyword>
<dbReference type="PROSITE" id="PS00399">
    <property type="entry name" value="SUCCINYL_COA_LIG_2"/>
    <property type="match status" value="1"/>
</dbReference>